<feature type="domain" description="Protein kinase" evidence="31">
    <location>
        <begin position="727"/>
        <end position="1033"/>
    </location>
</feature>
<dbReference type="InterPro" id="IPR008271">
    <property type="entry name" value="Ser/Thr_kinase_AS"/>
</dbReference>
<dbReference type="InterPro" id="IPR017441">
    <property type="entry name" value="Protein_kinase_ATP_BS"/>
</dbReference>
<dbReference type="GO" id="GO:0005524">
    <property type="term" value="F:ATP binding"/>
    <property type="evidence" value="ECO:0007669"/>
    <property type="project" value="UniProtKB-UniRule"/>
</dbReference>
<dbReference type="PANTHER" id="PTHR27008">
    <property type="entry name" value="OS04G0122200 PROTEIN"/>
    <property type="match status" value="1"/>
</dbReference>
<keyword evidence="14" id="KW-0677">Repeat</keyword>
<evidence type="ECO:0000256" key="1">
    <source>
        <dbReference type="ARBA" id="ARBA00001936"/>
    </source>
</evidence>
<evidence type="ECO:0000256" key="13">
    <source>
        <dbReference type="ARBA" id="ARBA00022729"/>
    </source>
</evidence>
<keyword evidence="20 29" id="KW-0472">Membrane</keyword>
<comment type="catalytic activity">
    <reaction evidence="23">
        <text>L-threonyl-[protein] + ATP = O-phospho-L-threonyl-[protein] + ADP + H(+)</text>
        <dbReference type="Rhea" id="RHEA:46608"/>
        <dbReference type="Rhea" id="RHEA-COMP:11060"/>
        <dbReference type="Rhea" id="RHEA-COMP:11605"/>
        <dbReference type="ChEBI" id="CHEBI:15378"/>
        <dbReference type="ChEBI" id="CHEBI:30013"/>
        <dbReference type="ChEBI" id="CHEBI:30616"/>
        <dbReference type="ChEBI" id="CHEBI:61977"/>
        <dbReference type="ChEBI" id="CHEBI:456216"/>
        <dbReference type="EC" id="2.7.11.1"/>
    </reaction>
</comment>
<evidence type="ECO:0000256" key="22">
    <source>
        <dbReference type="ARBA" id="ARBA00023180"/>
    </source>
</evidence>
<dbReference type="PANTHER" id="PTHR27008:SF476">
    <property type="entry name" value="OS11G0569800 PROTEIN"/>
    <property type="match status" value="1"/>
</dbReference>
<dbReference type="Gene3D" id="3.30.200.20">
    <property type="entry name" value="Phosphorylase Kinase, domain 1"/>
    <property type="match status" value="2"/>
</dbReference>
<dbReference type="PROSITE" id="PS00108">
    <property type="entry name" value="PROTEIN_KINASE_ST"/>
    <property type="match status" value="1"/>
</dbReference>
<keyword evidence="16" id="KW-0418">Kinase</keyword>
<comment type="function">
    <text evidence="25">Receptor kinase that detects X.oryzae pv. oryzae protein Ax21 to promote innate immunity. Following X.oryzae pv. oryzae protein Ax21 detection, undergoes cleavage, releasing the processed protein kinase Xa21 chain.</text>
</comment>
<evidence type="ECO:0000256" key="5">
    <source>
        <dbReference type="ARBA" id="ARBA00008684"/>
    </source>
</evidence>
<evidence type="ECO:0000256" key="27">
    <source>
        <dbReference type="ARBA" id="ARBA00072040"/>
    </source>
</evidence>
<evidence type="ECO:0000256" key="2">
    <source>
        <dbReference type="ARBA" id="ARBA00004162"/>
    </source>
</evidence>
<dbReference type="PRINTS" id="PR00019">
    <property type="entry name" value="LEURICHRPT"/>
</dbReference>
<dbReference type="STRING" id="77586.A0A0D9XTB3"/>
<keyword evidence="7" id="KW-1003">Cell membrane</keyword>
<keyword evidence="12 29" id="KW-0812">Transmembrane</keyword>
<dbReference type="GO" id="GO:0005789">
    <property type="term" value="C:endoplasmic reticulum membrane"/>
    <property type="evidence" value="ECO:0007669"/>
    <property type="project" value="UniProtKB-SubCell"/>
</dbReference>
<dbReference type="GO" id="GO:0004674">
    <property type="term" value="F:protein serine/threonine kinase activity"/>
    <property type="evidence" value="ECO:0007669"/>
    <property type="project" value="UniProtKB-KW"/>
</dbReference>
<dbReference type="InterPro" id="IPR032675">
    <property type="entry name" value="LRR_dom_sf"/>
</dbReference>
<dbReference type="PROSITE" id="PS00107">
    <property type="entry name" value="PROTEIN_KINASE_ATP"/>
    <property type="match status" value="1"/>
</dbReference>
<comment type="similarity">
    <text evidence="5">Belongs to the protein kinase superfamily. Ser/Thr protein kinase family.</text>
</comment>
<dbReference type="InterPro" id="IPR051809">
    <property type="entry name" value="Plant_receptor-like_S/T_kinase"/>
</dbReference>
<evidence type="ECO:0000256" key="12">
    <source>
        <dbReference type="ARBA" id="ARBA00022692"/>
    </source>
</evidence>
<evidence type="ECO:0000256" key="29">
    <source>
        <dbReference type="SAM" id="Phobius"/>
    </source>
</evidence>
<evidence type="ECO:0000256" key="8">
    <source>
        <dbReference type="ARBA" id="ARBA00022527"/>
    </source>
</evidence>
<dbReference type="Gene3D" id="1.10.510.10">
    <property type="entry name" value="Transferase(Phosphotransferase) domain 1"/>
    <property type="match status" value="2"/>
</dbReference>
<keyword evidence="33" id="KW-1185">Reference proteome</keyword>
<dbReference type="FunFam" id="3.80.10.10:FF:000383">
    <property type="entry name" value="Leucine-rich repeat receptor protein kinase EMS1"/>
    <property type="match status" value="1"/>
</dbReference>
<feature type="transmembrane region" description="Helical" evidence="29">
    <location>
        <begin position="1584"/>
        <end position="1607"/>
    </location>
</feature>
<dbReference type="FunFam" id="3.80.10.10:FF:000095">
    <property type="entry name" value="LRR receptor-like serine/threonine-protein kinase GSO1"/>
    <property type="match status" value="1"/>
</dbReference>
<reference evidence="32" key="3">
    <citation type="submission" date="2015-04" db="UniProtKB">
        <authorList>
            <consortium name="EnsemblPlants"/>
        </authorList>
    </citation>
    <scope>IDENTIFICATION</scope>
</reference>
<dbReference type="Pfam" id="PF08263">
    <property type="entry name" value="LRRNT_2"/>
    <property type="match status" value="2"/>
</dbReference>
<evidence type="ECO:0000256" key="7">
    <source>
        <dbReference type="ARBA" id="ARBA00022475"/>
    </source>
</evidence>
<dbReference type="PROSITE" id="PS50011">
    <property type="entry name" value="PROTEIN_KINASE_DOM"/>
    <property type="match status" value="2"/>
</dbReference>
<dbReference type="SMART" id="SM00220">
    <property type="entry name" value="S_TKc"/>
    <property type="match status" value="2"/>
</dbReference>
<feature type="transmembrane region" description="Helical" evidence="29">
    <location>
        <begin position="670"/>
        <end position="693"/>
    </location>
</feature>
<keyword evidence="10" id="KW-0433">Leucine-rich repeat</keyword>
<evidence type="ECO:0000256" key="21">
    <source>
        <dbReference type="ARBA" id="ARBA00023170"/>
    </source>
</evidence>
<dbReference type="Proteomes" id="UP000032180">
    <property type="component" value="Chromosome 11"/>
</dbReference>
<reference evidence="33" key="2">
    <citation type="submission" date="2013-12" db="EMBL/GenBank/DDBJ databases">
        <authorList>
            <person name="Yu Y."/>
            <person name="Lee S."/>
            <person name="de Baynast K."/>
            <person name="Wissotski M."/>
            <person name="Liu L."/>
            <person name="Talag J."/>
            <person name="Goicoechea J."/>
            <person name="Angelova A."/>
            <person name="Jetty R."/>
            <person name="Kudrna D."/>
            <person name="Golser W."/>
            <person name="Rivera L."/>
            <person name="Zhang J."/>
            <person name="Wing R."/>
        </authorList>
    </citation>
    <scope>NUCLEOTIDE SEQUENCE</scope>
</reference>
<comment type="cofactor">
    <cofactor evidence="1">
        <name>Mn(2+)</name>
        <dbReference type="ChEBI" id="CHEBI:29035"/>
    </cofactor>
</comment>
<keyword evidence="9" id="KW-0597">Phosphoprotein</keyword>
<dbReference type="Pfam" id="PF00560">
    <property type="entry name" value="LRR_1"/>
    <property type="match status" value="7"/>
</dbReference>
<dbReference type="Gene3D" id="3.80.10.10">
    <property type="entry name" value="Ribonuclease Inhibitor"/>
    <property type="match status" value="6"/>
</dbReference>
<evidence type="ECO:0000256" key="6">
    <source>
        <dbReference type="ARBA" id="ARBA00012513"/>
    </source>
</evidence>
<organism evidence="32 33">
    <name type="scientific">Leersia perrieri</name>
    <dbReference type="NCBI Taxonomy" id="77586"/>
    <lineage>
        <taxon>Eukaryota</taxon>
        <taxon>Viridiplantae</taxon>
        <taxon>Streptophyta</taxon>
        <taxon>Embryophyta</taxon>
        <taxon>Tracheophyta</taxon>
        <taxon>Spermatophyta</taxon>
        <taxon>Magnoliopsida</taxon>
        <taxon>Liliopsida</taxon>
        <taxon>Poales</taxon>
        <taxon>Poaceae</taxon>
        <taxon>BOP clade</taxon>
        <taxon>Oryzoideae</taxon>
        <taxon>Oryzeae</taxon>
        <taxon>Oryzinae</taxon>
        <taxon>Leersia</taxon>
    </lineage>
</organism>
<keyword evidence="22" id="KW-0325">Glycoprotein</keyword>
<dbReference type="SUPFAM" id="SSF52058">
    <property type="entry name" value="L domain-like"/>
    <property type="match status" value="2"/>
</dbReference>
<evidence type="ECO:0000256" key="16">
    <source>
        <dbReference type="ARBA" id="ARBA00022777"/>
    </source>
</evidence>
<comment type="subcellular location">
    <subcellularLocation>
        <location evidence="2">Cell membrane</location>
        <topology evidence="2">Single-pass membrane protein</topology>
    </subcellularLocation>
    <subcellularLocation>
        <location evidence="3">Endoplasmic reticulum membrane</location>
        <topology evidence="3">Single-pass membrane protein</topology>
    </subcellularLocation>
    <subcellularLocation>
        <location evidence="4">Membrane</location>
        <topology evidence="4">Single-pass type I membrane protein</topology>
    </subcellularLocation>
</comment>
<evidence type="ECO:0000256" key="15">
    <source>
        <dbReference type="ARBA" id="ARBA00022741"/>
    </source>
</evidence>
<dbReference type="SMART" id="SM00369">
    <property type="entry name" value="LRR_TYP"/>
    <property type="match status" value="18"/>
</dbReference>
<evidence type="ECO:0000256" key="14">
    <source>
        <dbReference type="ARBA" id="ARBA00022737"/>
    </source>
</evidence>
<evidence type="ECO:0000256" key="30">
    <source>
        <dbReference type="SAM" id="SignalP"/>
    </source>
</evidence>
<keyword evidence="11" id="KW-0808">Transferase</keyword>
<dbReference type="InterPro" id="IPR055414">
    <property type="entry name" value="LRR_R13L4/SHOC2-like"/>
</dbReference>
<evidence type="ECO:0000256" key="26">
    <source>
        <dbReference type="ARBA" id="ARBA00056628"/>
    </source>
</evidence>
<evidence type="ECO:0000256" key="28">
    <source>
        <dbReference type="PROSITE-ProRule" id="PRU10141"/>
    </source>
</evidence>
<dbReference type="SMART" id="SM00365">
    <property type="entry name" value="LRR_SD22"/>
    <property type="match status" value="9"/>
</dbReference>
<dbReference type="GO" id="GO:0005886">
    <property type="term" value="C:plasma membrane"/>
    <property type="evidence" value="ECO:0007669"/>
    <property type="project" value="UniProtKB-SubCell"/>
</dbReference>
<evidence type="ECO:0000313" key="32">
    <source>
        <dbReference type="EnsemblPlants" id="LPERR11G13910.1"/>
    </source>
</evidence>
<feature type="binding site" evidence="28">
    <location>
        <position position="760"/>
    </location>
    <ligand>
        <name>ATP</name>
        <dbReference type="ChEBI" id="CHEBI:30616"/>
    </ligand>
</feature>
<dbReference type="SUPFAM" id="SSF52047">
    <property type="entry name" value="RNI-like"/>
    <property type="match status" value="2"/>
</dbReference>
<evidence type="ECO:0000256" key="4">
    <source>
        <dbReference type="ARBA" id="ARBA00004479"/>
    </source>
</evidence>
<keyword evidence="19 29" id="KW-1133">Transmembrane helix</keyword>
<evidence type="ECO:0000256" key="11">
    <source>
        <dbReference type="ARBA" id="ARBA00022679"/>
    </source>
</evidence>
<dbReference type="Gramene" id="LPERR11G13910.1">
    <property type="protein sequence ID" value="LPERR11G13910.1"/>
    <property type="gene ID" value="LPERR11G13910"/>
</dbReference>
<dbReference type="FunFam" id="3.30.200.20:FF:000432">
    <property type="entry name" value="LRR receptor-like serine/threonine-protein kinase EFR"/>
    <property type="match status" value="1"/>
</dbReference>
<dbReference type="InterPro" id="IPR000719">
    <property type="entry name" value="Prot_kinase_dom"/>
</dbReference>
<keyword evidence="13 30" id="KW-0732">Signal</keyword>
<dbReference type="EnsemblPlants" id="LPERR11G13910.1">
    <property type="protein sequence ID" value="LPERR11G13910.1"/>
    <property type="gene ID" value="LPERR11G13910"/>
</dbReference>
<feature type="domain" description="Protein kinase" evidence="31">
    <location>
        <begin position="1604"/>
        <end position="1932"/>
    </location>
</feature>
<protein>
    <recommendedName>
        <fullName evidence="27">Receptor kinase-like protein Xa21</fullName>
        <ecNumber evidence="6">2.7.11.1</ecNumber>
    </recommendedName>
</protein>
<dbReference type="eggNOG" id="ENOG502QPYS">
    <property type="taxonomic scope" value="Eukaryota"/>
</dbReference>
<accession>A0A0D9XTB3</accession>
<dbReference type="HOGENOM" id="CLU_000288_98_0_1"/>
<dbReference type="InterPro" id="IPR013210">
    <property type="entry name" value="LRR_N_plant-typ"/>
</dbReference>
<dbReference type="FunFam" id="3.80.10.10:FF:000288">
    <property type="entry name" value="LRR receptor-like serine/threonine-protein kinase EFR"/>
    <property type="match status" value="2"/>
</dbReference>
<dbReference type="InterPro" id="IPR011009">
    <property type="entry name" value="Kinase-like_dom_sf"/>
</dbReference>
<dbReference type="SUPFAM" id="SSF56112">
    <property type="entry name" value="Protein kinase-like (PK-like)"/>
    <property type="match status" value="2"/>
</dbReference>
<dbReference type="InterPro" id="IPR001245">
    <property type="entry name" value="Ser-Thr/Tyr_kinase_cat_dom"/>
</dbReference>
<dbReference type="FunFam" id="1.10.510.10:FF:000358">
    <property type="entry name" value="Putative leucine-rich repeat receptor-like serine/threonine-protein kinase"/>
    <property type="match status" value="2"/>
</dbReference>
<evidence type="ECO:0000256" key="9">
    <source>
        <dbReference type="ARBA" id="ARBA00022553"/>
    </source>
</evidence>
<keyword evidence="15 28" id="KW-0547">Nucleotide-binding</keyword>
<sequence length="1932" mass="210881">MAGTIILSLFSLLLFCSDALVSPGGSTGNATADDLALLSFKSMFASEDPFASWNKSIHYCSWPGVVCSRRHPERVISLKLGSSKLSGSLSPFLGNLSFLKILDLRDNSLVGQIPPELGRLSRLRLLNLSTNFLQGNIPVALVGCTNLTMLHLSDNRFEGEFPTEIGASLKKLVLLNVEKNGFSGGIPRSLADLPFLEVLNLRVNRFSGEIPPALGNLTNLWILGLDYNMLSGSIPSSLGELSGLSRLTLSSNNLTGLIPSSIWNMSALRAFTVQQNSLSGIIPPYAFNNFPSLQLIGMDHNKFHGSIPASFANASNLWLVQLGANFLSGVIPPEIGDLRNLKGLLLAETLLEAKDPNDWKFVTALTNCSQLKVLSLSSCKFGGVLPDSLSNLSTSLTYLFLDTNKISGSIPKDIDNLINLQAINLDNNYFTGDLPSSIGRLQNLQLLSIANNKIDGPIPLTLGNLTELNILQLKSNAFSSSIPSIFKNLTKLSALSLASNNFTGQIPSEVFSIVSLSDGLDISNNKLEGSIPQQIGNLKNLIMFDASSNKLSGQIPSSLGDCQFLQNIYLKNNMLSGSLPSLMSQLKGLKTLDLSSNNLSGQIPTFLSNLTMLSYLNLSFNDFVGEVPTFGVFSNASAISIQGNGKLCGGMPDLHLPTCTPQAPHRRRKFLVIPIVVSLVATLLLLLFFYKLLDRCKRTKTKIPSTTSMEGHSLISYSQLARATDGFSATNLLGSGSFGSVYKGELDSQDGQSKDIIAVKVLKLQTPGALKSFTAECEALRNLRHRNLVKIMTACSSIDNSGNDFKAILFDFMPNGSLEGWLHPETNNPEYLNLPQRVSILLDVANALDYLHCHGPTPVVHCDLKPSNVLLDADMVAHVGDFGLAKILVEGTSLLQQSTSSMGLRGTIGYAPPEYGAGNMVSTHGDVYSYGILVLETVTGKRPTDNKFTQGLSLREYVELGLHGNVMDVVDNQLCLGLENKLHIENDSSCKGRIDCQVSLLRLGLYCSQEMPSNRMSTGDIIKELSAIKQSLFISSNATADELTLLSFKSMLLSSPKGLLASWNESSHFCSWAAVSCSSRHPGRVVSLLMKSFNLSGRISPFLGNLSFLRKLDLGDNLLVGEIPPELGRLRRIRSLNLSHNSLEGTIPATIGKGCTNLTSLDLSSNKLQGMIPFQIGTSMKKLAYLSLWKNSQIPSTLGQLPKLWDLELDFNKLTGAIPISIWNISSLEVFSVQYNMLSGRIPPNAFEIGRLRKLKSLLLYTNLFEAKGPKDWEFITELTNCSQLEELVLSNNEFGGVLPHSVSNLSTSLESLDLGYNKIAGRIPKDIGHLINLHILDFSHNSFTGTLPSSFGRLKNLAVLYATQNNLSGLIPLTIGNLTELNELWLERNAFSGRIPNTLGNLTNLRSLSLSTNNFSGPIPSILFNIQTLSMMFNISYNNFDGTIPQEIGNLKNIIDFHAESNKLSGEIPSALGECQLLQNLYLQNNFLHGRIPLALSQLKGLQTLDLSSNNLSGQIPKFLGDITMLYSLNLSFNNFVGEVPTFGVFTNASRFSVEGNDKLCGGIPNLHLRPCSLQLPKEKHTFLVVPVVVSLIVILAIIAILYKLLTWYKKGKVKIPPTISMHGHPLTICWVLDRLGLFTKESYMRETANLVAVKVLKLQIPRALKSFLVECEALRNIRHRNLVKIVTVCSSIDNNGNDFKAIVYDFMPNGSLDGWLHPSTNDQAEHRHLNLLQRVMVLLDVAHALDYLHCRGPAPVVHCDVESSNVLLDADMVAHVGDFGLARILVEGGSYLEQSTGSMAFRGTIGYAAPEYGAGNMLSTTGDIYSYGILVLETVTGNRPTNSKYRQGLSLRECVELALQNGVIYVVDSRLCLDLENDVQTNNDSSRKRKIDCLILLLRLGMSCSQEMPASRMPAGDIIKELLAIKQSLS</sequence>
<evidence type="ECO:0000256" key="20">
    <source>
        <dbReference type="ARBA" id="ARBA00023136"/>
    </source>
</evidence>
<comment type="function">
    <text evidence="26">The processed protein kinase Xa21 chain released by protein cleavage after X.oryzae pv. oryzae protein Ax21 detection translocates into the nucleus where it can bind and regulate WRKY62, a transcription factor. Confers resistance to the bacterial pathogen X.oryzae pv. oryzae (Xoo).</text>
</comment>
<dbReference type="EC" id="2.7.11.1" evidence="6"/>
<evidence type="ECO:0000256" key="10">
    <source>
        <dbReference type="ARBA" id="ARBA00022614"/>
    </source>
</evidence>
<feature type="chain" id="PRO_5002350294" description="Receptor kinase-like protein Xa21" evidence="30">
    <location>
        <begin position="20"/>
        <end position="1932"/>
    </location>
</feature>
<dbReference type="FunFam" id="3.80.10.10:FF:000129">
    <property type="entry name" value="Leucine-rich repeat receptor-like kinase"/>
    <property type="match status" value="2"/>
</dbReference>
<comment type="catalytic activity">
    <reaction evidence="24">
        <text>L-seryl-[protein] + ATP = O-phospho-L-seryl-[protein] + ADP + H(+)</text>
        <dbReference type="Rhea" id="RHEA:17989"/>
        <dbReference type="Rhea" id="RHEA-COMP:9863"/>
        <dbReference type="Rhea" id="RHEA-COMP:11604"/>
        <dbReference type="ChEBI" id="CHEBI:15378"/>
        <dbReference type="ChEBI" id="CHEBI:29999"/>
        <dbReference type="ChEBI" id="CHEBI:30616"/>
        <dbReference type="ChEBI" id="CHEBI:83421"/>
        <dbReference type="ChEBI" id="CHEBI:456216"/>
        <dbReference type="EC" id="2.7.11.1"/>
    </reaction>
</comment>
<proteinExistence type="inferred from homology"/>
<evidence type="ECO:0000256" key="17">
    <source>
        <dbReference type="ARBA" id="ARBA00022824"/>
    </source>
</evidence>
<dbReference type="InterPro" id="IPR003591">
    <property type="entry name" value="Leu-rich_rpt_typical-subtyp"/>
</dbReference>
<evidence type="ECO:0000256" key="24">
    <source>
        <dbReference type="ARBA" id="ARBA00048679"/>
    </source>
</evidence>
<keyword evidence="17" id="KW-0256">Endoplasmic reticulum</keyword>
<evidence type="ECO:0000256" key="3">
    <source>
        <dbReference type="ARBA" id="ARBA00004389"/>
    </source>
</evidence>
<evidence type="ECO:0000313" key="33">
    <source>
        <dbReference type="Proteomes" id="UP000032180"/>
    </source>
</evidence>
<dbReference type="Pfam" id="PF23598">
    <property type="entry name" value="LRR_14"/>
    <property type="match status" value="3"/>
</dbReference>
<name>A0A0D9XTB3_9ORYZ</name>
<keyword evidence="18 28" id="KW-0067">ATP-binding</keyword>
<dbReference type="Pfam" id="PF07714">
    <property type="entry name" value="PK_Tyr_Ser-Thr"/>
    <property type="match status" value="2"/>
</dbReference>
<dbReference type="InterPro" id="IPR001611">
    <property type="entry name" value="Leu-rich_rpt"/>
</dbReference>
<keyword evidence="8" id="KW-0723">Serine/threonine-protein kinase</keyword>
<keyword evidence="21" id="KW-0675">Receptor</keyword>
<feature type="signal peptide" evidence="30">
    <location>
        <begin position="1"/>
        <end position="19"/>
    </location>
</feature>
<evidence type="ECO:0000256" key="23">
    <source>
        <dbReference type="ARBA" id="ARBA00047899"/>
    </source>
</evidence>
<evidence type="ECO:0000256" key="25">
    <source>
        <dbReference type="ARBA" id="ARBA00054320"/>
    </source>
</evidence>
<evidence type="ECO:0000259" key="31">
    <source>
        <dbReference type="PROSITE" id="PS50011"/>
    </source>
</evidence>
<reference evidence="32 33" key="1">
    <citation type="submission" date="2012-08" db="EMBL/GenBank/DDBJ databases">
        <title>Oryza genome evolution.</title>
        <authorList>
            <person name="Wing R.A."/>
        </authorList>
    </citation>
    <scope>NUCLEOTIDE SEQUENCE</scope>
</reference>
<evidence type="ECO:0000256" key="19">
    <source>
        <dbReference type="ARBA" id="ARBA00022989"/>
    </source>
</evidence>
<evidence type="ECO:0000256" key="18">
    <source>
        <dbReference type="ARBA" id="ARBA00022840"/>
    </source>
</evidence>